<gene>
    <name evidence="7" type="primary">rapZ</name>
    <name evidence="7" type="ORF">GH975_10560</name>
</gene>
<sequence length="285" mass="31187">MRLVVVSGRSGSGKSAALGALEDAGYTCIDNLPVGVLLPTLRLLEQRDQAQPVAVGIDARGRAEDLAALPNVLSGMAELGIESSIVWLDANTSTLINRFHATRRRHPLLTASGSLEKALEAELRLLDPIVQHADRHMDTTRLSLHDLRAGILQVADPDHQPGRPEVHVLSFGFKHGVPDTIDFVFDARFLPNPFWEPVLRPFNGTDPAVIEFLSARPESLEYLSDLGALLLRWVPNIIATGRPNVTVAIGCTGGQHRSVFLAEQLKTRLADSFDVSVRHRELSRD</sequence>
<keyword evidence="8" id="KW-1185">Reference proteome</keyword>
<accession>A0A5Q2QH45</accession>
<feature type="domain" description="RapZ-like N-terminal" evidence="5">
    <location>
        <begin position="1"/>
        <end position="151"/>
    </location>
</feature>
<keyword evidence="2 4" id="KW-0067">ATP-binding</keyword>
<reference evidence="7 8" key="1">
    <citation type="submission" date="2019-11" db="EMBL/GenBank/DDBJ databases">
        <authorList>
            <person name="Khan S.A."/>
            <person name="Jeon C.O."/>
            <person name="Chun B.H."/>
        </authorList>
    </citation>
    <scope>NUCLEOTIDE SEQUENCE [LARGE SCALE GENOMIC DNA]</scope>
    <source>
        <strain evidence="7 8">IMCC 1097</strain>
    </source>
</reference>
<dbReference type="PIRSF" id="PIRSF005052">
    <property type="entry name" value="P-loopkin"/>
    <property type="match status" value="1"/>
</dbReference>
<evidence type="ECO:0000313" key="8">
    <source>
        <dbReference type="Proteomes" id="UP000388235"/>
    </source>
</evidence>
<dbReference type="Pfam" id="PF22740">
    <property type="entry name" value="PapZ_C"/>
    <property type="match status" value="1"/>
</dbReference>
<dbReference type="OrthoDB" id="9784461at2"/>
<evidence type="ECO:0000256" key="2">
    <source>
        <dbReference type="ARBA" id="ARBA00022840"/>
    </source>
</evidence>
<dbReference type="InterPro" id="IPR053931">
    <property type="entry name" value="RapZ_C"/>
</dbReference>
<keyword evidence="3 4" id="KW-0342">GTP-binding</keyword>
<dbReference type="Pfam" id="PF03668">
    <property type="entry name" value="RapZ-like_N"/>
    <property type="match status" value="1"/>
</dbReference>
<evidence type="ECO:0000259" key="5">
    <source>
        <dbReference type="Pfam" id="PF03668"/>
    </source>
</evidence>
<organism evidence="7 8">
    <name type="scientific">Litorivicinus lipolyticus</name>
    <dbReference type="NCBI Taxonomy" id="418701"/>
    <lineage>
        <taxon>Bacteria</taxon>
        <taxon>Pseudomonadati</taxon>
        <taxon>Pseudomonadota</taxon>
        <taxon>Gammaproteobacteria</taxon>
        <taxon>Oceanospirillales</taxon>
        <taxon>Litorivicinaceae</taxon>
        <taxon>Litorivicinus</taxon>
    </lineage>
</organism>
<dbReference type="SUPFAM" id="SSF52540">
    <property type="entry name" value="P-loop containing nucleoside triphosphate hydrolases"/>
    <property type="match status" value="1"/>
</dbReference>
<dbReference type="KEGG" id="llp:GH975_10560"/>
<name>A0A5Q2QH45_9GAMM</name>
<evidence type="ECO:0000313" key="7">
    <source>
        <dbReference type="EMBL" id="QGG81336.1"/>
    </source>
</evidence>
<evidence type="ECO:0000256" key="1">
    <source>
        <dbReference type="ARBA" id="ARBA00022741"/>
    </source>
</evidence>
<dbReference type="GO" id="GO:0005525">
    <property type="term" value="F:GTP binding"/>
    <property type="evidence" value="ECO:0007669"/>
    <property type="project" value="UniProtKB-UniRule"/>
</dbReference>
<keyword evidence="1 4" id="KW-0547">Nucleotide-binding</keyword>
<dbReference type="NCBIfam" id="NF003828">
    <property type="entry name" value="PRK05416.1"/>
    <property type="match status" value="1"/>
</dbReference>
<evidence type="ECO:0000259" key="6">
    <source>
        <dbReference type="Pfam" id="PF22740"/>
    </source>
</evidence>
<dbReference type="EMBL" id="CP045871">
    <property type="protein sequence ID" value="QGG81336.1"/>
    <property type="molecule type" value="Genomic_DNA"/>
</dbReference>
<dbReference type="PANTHER" id="PTHR30448:SF0">
    <property type="entry name" value="RNASE ADAPTER PROTEIN RAPZ"/>
    <property type="match status" value="1"/>
</dbReference>
<dbReference type="InterPro" id="IPR053930">
    <property type="entry name" value="RapZ-like_N"/>
</dbReference>
<dbReference type="GO" id="GO:0005524">
    <property type="term" value="F:ATP binding"/>
    <property type="evidence" value="ECO:0007669"/>
    <property type="project" value="UniProtKB-UniRule"/>
</dbReference>
<feature type="binding site" evidence="4">
    <location>
        <begin position="8"/>
        <end position="15"/>
    </location>
    <ligand>
        <name>ATP</name>
        <dbReference type="ChEBI" id="CHEBI:30616"/>
    </ligand>
</feature>
<dbReference type="Proteomes" id="UP000388235">
    <property type="component" value="Chromosome"/>
</dbReference>
<dbReference type="InterPro" id="IPR027417">
    <property type="entry name" value="P-loop_NTPase"/>
</dbReference>
<feature type="binding site" evidence="4">
    <location>
        <begin position="58"/>
        <end position="61"/>
    </location>
    <ligand>
        <name>GTP</name>
        <dbReference type="ChEBI" id="CHEBI:37565"/>
    </ligand>
</feature>
<evidence type="ECO:0000256" key="3">
    <source>
        <dbReference type="ARBA" id="ARBA00023134"/>
    </source>
</evidence>
<dbReference type="AlphaFoldDB" id="A0A5Q2QH45"/>
<proteinExistence type="inferred from homology"/>
<dbReference type="InterPro" id="IPR005337">
    <property type="entry name" value="RapZ-like"/>
</dbReference>
<protein>
    <submittedName>
        <fullName evidence="7">RNase adapter RapZ</fullName>
    </submittedName>
</protein>
<feature type="domain" description="RapZ C-terminal" evidence="6">
    <location>
        <begin position="165"/>
        <end position="282"/>
    </location>
</feature>
<evidence type="ECO:0000256" key="4">
    <source>
        <dbReference type="HAMAP-Rule" id="MF_00636"/>
    </source>
</evidence>
<dbReference type="PANTHER" id="PTHR30448">
    <property type="entry name" value="RNASE ADAPTER PROTEIN RAPZ"/>
    <property type="match status" value="1"/>
</dbReference>
<dbReference type="HAMAP" id="MF_00636">
    <property type="entry name" value="RapZ_like"/>
    <property type="match status" value="1"/>
</dbReference>